<comment type="caution">
    <text evidence="1">The sequence shown here is derived from an EMBL/GenBank/DDBJ whole genome shotgun (WGS) entry which is preliminary data.</text>
</comment>
<evidence type="ECO:0000313" key="2">
    <source>
        <dbReference type="Proteomes" id="UP001229421"/>
    </source>
</evidence>
<dbReference type="AlphaFoldDB" id="A0AAD8KI26"/>
<keyword evidence="2" id="KW-1185">Reference proteome</keyword>
<organism evidence="1 2">
    <name type="scientific">Tagetes erecta</name>
    <name type="common">African marigold</name>
    <dbReference type="NCBI Taxonomy" id="13708"/>
    <lineage>
        <taxon>Eukaryota</taxon>
        <taxon>Viridiplantae</taxon>
        <taxon>Streptophyta</taxon>
        <taxon>Embryophyta</taxon>
        <taxon>Tracheophyta</taxon>
        <taxon>Spermatophyta</taxon>
        <taxon>Magnoliopsida</taxon>
        <taxon>eudicotyledons</taxon>
        <taxon>Gunneridae</taxon>
        <taxon>Pentapetalae</taxon>
        <taxon>asterids</taxon>
        <taxon>campanulids</taxon>
        <taxon>Asterales</taxon>
        <taxon>Asteraceae</taxon>
        <taxon>Asteroideae</taxon>
        <taxon>Heliantheae alliance</taxon>
        <taxon>Tageteae</taxon>
        <taxon>Tagetes</taxon>
    </lineage>
</organism>
<dbReference type="Proteomes" id="UP001229421">
    <property type="component" value="Unassembled WGS sequence"/>
</dbReference>
<reference evidence="1" key="1">
    <citation type="journal article" date="2023" name="bioRxiv">
        <title>Improved chromosome-level genome assembly for marigold (Tagetes erecta).</title>
        <authorList>
            <person name="Jiang F."/>
            <person name="Yuan L."/>
            <person name="Wang S."/>
            <person name="Wang H."/>
            <person name="Xu D."/>
            <person name="Wang A."/>
            <person name="Fan W."/>
        </authorList>
    </citation>
    <scope>NUCLEOTIDE SEQUENCE</scope>
    <source>
        <strain evidence="1">WSJ</strain>
        <tissue evidence="1">Leaf</tissue>
    </source>
</reference>
<sequence>MYYSISLSTIGVHRRHRRHRRPLSHTAAHRSPPPLSSVNYGMRFRLGRGRNMVIHKSKGFLSYDSRKVHLMMICSLLLIRGRGRNIVIHKSKGLISYDSRVIMFFFHVAWVDVNWK</sequence>
<protein>
    <submittedName>
        <fullName evidence="1">Uncharacterized protein</fullName>
    </submittedName>
</protein>
<proteinExistence type="predicted"/>
<dbReference type="EMBL" id="JAUHHV010000006">
    <property type="protein sequence ID" value="KAK1421776.1"/>
    <property type="molecule type" value="Genomic_DNA"/>
</dbReference>
<evidence type="ECO:0000313" key="1">
    <source>
        <dbReference type="EMBL" id="KAK1421776.1"/>
    </source>
</evidence>
<name>A0AAD8KI26_TARER</name>
<accession>A0AAD8KI26</accession>
<gene>
    <name evidence="1" type="ORF">QVD17_24395</name>
</gene>